<dbReference type="SMART" id="SM00422">
    <property type="entry name" value="HTH_MERR"/>
    <property type="match status" value="1"/>
</dbReference>
<dbReference type="InterPro" id="IPR047057">
    <property type="entry name" value="MerR_fam"/>
</dbReference>
<dbReference type="PANTHER" id="PTHR30204:SF69">
    <property type="entry name" value="MERR-FAMILY TRANSCRIPTIONAL REGULATOR"/>
    <property type="match status" value="1"/>
</dbReference>
<accession>A0A369WCQ0</accession>
<dbReference type="SUPFAM" id="SSF52242">
    <property type="entry name" value="Cobalamin (vitamin B12)-binding domain"/>
    <property type="match status" value="1"/>
</dbReference>
<evidence type="ECO:0000313" key="8">
    <source>
        <dbReference type="Proteomes" id="UP000253769"/>
    </source>
</evidence>
<sequence>MKIINTPVNFRSMNSLPTAPMTIDEVARDSGLGKDTLRVWEKRYGFPDPSRSDNGERSYPAEQVQRLRLICRLINQGRRPGAVVPLHPEQLEVIAREAQQTASQETDPQVEALVALLQAGKTDQFRQELALRVEQQGPQDFIHQTAEPLLRLTGTAWADGQIPIYLEHYITQQLTTSINLALSQVAAPATGLRILLTTLPGEPHGMGIMMVELLLRLQGVETINIGLETPIDQLQDACQLLQPHAIALSFSAIQKRPQTLSQLQELEQNIPSSIAILAGGQGITRLRALPGRIQVVRQMTHLKKALKPLLKQLNESHTS</sequence>
<dbReference type="Gene3D" id="1.10.1240.10">
    <property type="entry name" value="Methionine synthase domain"/>
    <property type="match status" value="1"/>
</dbReference>
<dbReference type="Gene3D" id="1.10.1660.10">
    <property type="match status" value="1"/>
</dbReference>
<dbReference type="Gene3D" id="3.40.50.280">
    <property type="entry name" value="Cobalamin-binding domain"/>
    <property type="match status" value="1"/>
</dbReference>
<dbReference type="InterPro" id="IPR036594">
    <property type="entry name" value="Meth_synthase_dom"/>
</dbReference>
<dbReference type="Proteomes" id="UP000253769">
    <property type="component" value="Unassembled WGS sequence"/>
</dbReference>
<evidence type="ECO:0000256" key="4">
    <source>
        <dbReference type="ARBA" id="ARBA00023163"/>
    </source>
</evidence>
<keyword evidence="8" id="KW-1185">Reference proteome</keyword>
<dbReference type="OrthoDB" id="9800334at2"/>
<evidence type="ECO:0000256" key="2">
    <source>
        <dbReference type="ARBA" id="ARBA00023015"/>
    </source>
</evidence>
<keyword evidence="4" id="KW-0804">Transcription</keyword>
<dbReference type="InterPro" id="IPR006158">
    <property type="entry name" value="Cobalamin-bd"/>
</dbReference>
<proteinExistence type="predicted"/>
<dbReference type="Pfam" id="PF13411">
    <property type="entry name" value="MerR_1"/>
    <property type="match status" value="1"/>
</dbReference>
<dbReference type="GO" id="GO:0031419">
    <property type="term" value="F:cobalamin binding"/>
    <property type="evidence" value="ECO:0007669"/>
    <property type="project" value="InterPro"/>
</dbReference>
<dbReference type="CDD" id="cd01104">
    <property type="entry name" value="HTH_MlrA-CarA"/>
    <property type="match status" value="1"/>
</dbReference>
<dbReference type="Pfam" id="PF02310">
    <property type="entry name" value="B12-binding"/>
    <property type="match status" value="1"/>
</dbReference>
<dbReference type="CDD" id="cd02065">
    <property type="entry name" value="B12-binding_like"/>
    <property type="match status" value="1"/>
</dbReference>
<keyword evidence="3" id="KW-0238">DNA-binding</keyword>
<dbReference type="GO" id="GO:0003700">
    <property type="term" value="F:DNA-binding transcription factor activity"/>
    <property type="evidence" value="ECO:0007669"/>
    <property type="project" value="InterPro"/>
</dbReference>
<dbReference type="GO" id="GO:0003677">
    <property type="term" value="F:DNA binding"/>
    <property type="evidence" value="ECO:0007669"/>
    <property type="project" value="UniProtKB-KW"/>
</dbReference>
<organism evidence="7 8">
    <name type="scientific">Motiliproteus coralliicola</name>
    <dbReference type="NCBI Taxonomy" id="2283196"/>
    <lineage>
        <taxon>Bacteria</taxon>
        <taxon>Pseudomonadati</taxon>
        <taxon>Pseudomonadota</taxon>
        <taxon>Gammaproteobacteria</taxon>
        <taxon>Oceanospirillales</taxon>
        <taxon>Oceanospirillaceae</taxon>
        <taxon>Motiliproteus</taxon>
    </lineage>
</organism>
<comment type="caution">
    <text evidence="7">The sequence shown here is derived from an EMBL/GenBank/DDBJ whole genome shotgun (WGS) entry which is preliminary data.</text>
</comment>
<dbReference type="PROSITE" id="PS51332">
    <property type="entry name" value="B12_BINDING"/>
    <property type="match status" value="1"/>
</dbReference>
<evidence type="ECO:0000259" key="6">
    <source>
        <dbReference type="PROSITE" id="PS51332"/>
    </source>
</evidence>
<dbReference type="InterPro" id="IPR000551">
    <property type="entry name" value="MerR-type_HTH_dom"/>
</dbReference>
<evidence type="ECO:0000313" key="7">
    <source>
        <dbReference type="EMBL" id="RDE19512.1"/>
    </source>
</evidence>
<dbReference type="InterPro" id="IPR036724">
    <property type="entry name" value="Cobalamin-bd_sf"/>
</dbReference>
<evidence type="ECO:0000256" key="3">
    <source>
        <dbReference type="ARBA" id="ARBA00023125"/>
    </source>
</evidence>
<dbReference type="GO" id="GO:0046872">
    <property type="term" value="F:metal ion binding"/>
    <property type="evidence" value="ECO:0007669"/>
    <property type="project" value="InterPro"/>
</dbReference>
<dbReference type="PANTHER" id="PTHR30204">
    <property type="entry name" value="REDOX-CYCLING DRUG-SENSING TRANSCRIPTIONAL ACTIVATOR SOXR"/>
    <property type="match status" value="1"/>
</dbReference>
<feature type="domain" description="B12-binding" evidence="6">
    <location>
        <begin position="191"/>
        <end position="316"/>
    </location>
</feature>
<evidence type="ECO:0000256" key="1">
    <source>
        <dbReference type="ARBA" id="ARBA00022491"/>
    </source>
</evidence>
<gene>
    <name evidence="7" type="ORF">DV711_11515</name>
</gene>
<keyword evidence="1" id="KW-0678">Repressor</keyword>
<keyword evidence="2" id="KW-0805">Transcription regulation</keyword>
<dbReference type="PROSITE" id="PS50937">
    <property type="entry name" value="HTH_MERR_2"/>
    <property type="match status" value="1"/>
</dbReference>
<dbReference type="EMBL" id="QQOH01000003">
    <property type="protein sequence ID" value="RDE19512.1"/>
    <property type="molecule type" value="Genomic_DNA"/>
</dbReference>
<reference evidence="7 8" key="1">
    <citation type="submission" date="2018-07" db="EMBL/GenBank/DDBJ databases">
        <title>Motiliproteus coralliicola sp. nov., a bacterium isolated from Coral.</title>
        <authorList>
            <person name="Wang G."/>
        </authorList>
    </citation>
    <scope>NUCLEOTIDE SEQUENCE [LARGE SCALE GENOMIC DNA]</scope>
    <source>
        <strain evidence="7 8">C34</strain>
    </source>
</reference>
<name>A0A369WCQ0_9GAMM</name>
<evidence type="ECO:0000259" key="5">
    <source>
        <dbReference type="PROSITE" id="PS50937"/>
    </source>
</evidence>
<feature type="domain" description="HTH merR-type" evidence="5">
    <location>
        <begin position="20"/>
        <end position="77"/>
    </location>
</feature>
<dbReference type="SUPFAM" id="SSF46955">
    <property type="entry name" value="Putative DNA-binding domain"/>
    <property type="match status" value="1"/>
</dbReference>
<dbReference type="InterPro" id="IPR009061">
    <property type="entry name" value="DNA-bd_dom_put_sf"/>
</dbReference>
<protein>
    <submittedName>
        <fullName evidence="7">MerR family transcriptional regulator</fullName>
    </submittedName>
</protein>
<dbReference type="AlphaFoldDB" id="A0A369WCQ0"/>